<dbReference type="eggNOG" id="ENOG502SU1H">
    <property type="taxonomic scope" value="Eukaryota"/>
</dbReference>
<dbReference type="InParanoid" id="H2ARV9"/>
<reference evidence="1 2" key="1">
    <citation type="journal article" date="2011" name="Proc. Natl. Acad. Sci. U.S.A.">
        <title>Evolutionary erosion of yeast sex chromosomes by mating-type switching accidents.</title>
        <authorList>
            <person name="Gordon J.L."/>
            <person name="Armisen D."/>
            <person name="Proux-Wera E."/>
            <person name="Oheigeartaigh S.S."/>
            <person name="Byrne K.P."/>
            <person name="Wolfe K.H."/>
        </authorList>
    </citation>
    <scope>NUCLEOTIDE SEQUENCE [LARGE SCALE GENOMIC DNA]</scope>
    <source>
        <strain evidence="2">ATCC 22294 / BCRC 22015 / CBS 2517 / CECT 1963 / NBRC 1671 / NRRL Y-8276</strain>
    </source>
</reference>
<name>H2ARV9_KAZAF</name>
<dbReference type="OrthoDB" id="4065329at2759"/>
<dbReference type="HOGENOM" id="CLU_555549_0_0_1"/>
<protein>
    <submittedName>
        <fullName evidence="1">Uncharacterized protein</fullName>
    </submittedName>
</protein>
<organism evidence="1 2">
    <name type="scientific">Kazachstania africana (strain ATCC 22294 / BCRC 22015 / CBS 2517 / CECT 1963 / NBRC 1671 / NRRL Y-8276)</name>
    <name type="common">Yeast</name>
    <name type="synonym">Kluyveromyces africanus</name>
    <dbReference type="NCBI Taxonomy" id="1071382"/>
    <lineage>
        <taxon>Eukaryota</taxon>
        <taxon>Fungi</taxon>
        <taxon>Dikarya</taxon>
        <taxon>Ascomycota</taxon>
        <taxon>Saccharomycotina</taxon>
        <taxon>Saccharomycetes</taxon>
        <taxon>Saccharomycetales</taxon>
        <taxon>Saccharomycetaceae</taxon>
        <taxon>Kazachstania</taxon>
    </lineage>
</organism>
<dbReference type="KEGG" id="kaf:KAFR_0C01140"/>
<dbReference type="EMBL" id="HE650823">
    <property type="protein sequence ID" value="CCF57109.1"/>
    <property type="molecule type" value="Genomic_DNA"/>
</dbReference>
<gene>
    <name evidence="1" type="primary">KAFR0C01140</name>
    <name evidence="1" type="ORF">KAFR_0C01140</name>
</gene>
<accession>H2ARV9</accession>
<dbReference type="GeneID" id="13885028"/>
<evidence type="ECO:0000313" key="1">
    <source>
        <dbReference type="EMBL" id="CCF57109.1"/>
    </source>
</evidence>
<evidence type="ECO:0000313" key="2">
    <source>
        <dbReference type="Proteomes" id="UP000005220"/>
    </source>
</evidence>
<sequence length="491" mass="55853">MMSSEELSNNVLIENSLMQDSMANYPRRIVTGFFKNREVIITDPEILTNVANLNYSAVEKDTFLTKIQKQQKKRRIIEMATTFYNVNNQLADDEAKKLSLTSVAKFFGIARQSFNDHIKGVHLNSAIHGHATRPYLEDADIDLIRNIIVTIKNINYDNPSMYYGQNPNGDSSEITISDKYLKDIIELVMAKKDFDANEIDQLKKEAKTMNAMQHNNTGGGFMNSLDPDISIKQHDFAFFPNFINNPINAIITHKIALQDIDSILKHLNDFRLKIDPTKELKSISKRTVNRSRKRIGISASQKKSKESVLENDQGIDINITPDHSPQGILDSSGSTIQNLMSLANSIMNQPVITNVPVLNRAPMNKEEEKISALFTRMENIIQDKDIDRNCVGKLKEYRKLAQEAVKNAPITNGSKKNSPAISMYNKYMLKQFNALTHVIMKLSFENKVLTRERHDDTTNLLVNNTATSRSMEAYFIPNKRPRHNEITSLDQ</sequence>
<dbReference type="AlphaFoldDB" id="H2ARV9"/>
<keyword evidence="2" id="KW-1185">Reference proteome</keyword>
<dbReference type="RefSeq" id="XP_003956244.1">
    <property type="nucleotide sequence ID" value="XM_003956195.1"/>
</dbReference>
<proteinExistence type="predicted"/>
<dbReference type="Proteomes" id="UP000005220">
    <property type="component" value="Chromosome 3"/>
</dbReference>